<dbReference type="RefSeq" id="WP_263797151.1">
    <property type="nucleotide sequence ID" value="NZ_AP027141.1"/>
</dbReference>
<evidence type="ECO:0000313" key="2">
    <source>
        <dbReference type="EMBL" id="BDV32193.1"/>
    </source>
</evidence>
<evidence type="ECO:0008006" key="4">
    <source>
        <dbReference type="Google" id="ProtNLM"/>
    </source>
</evidence>
<evidence type="ECO:0000313" key="3">
    <source>
        <dbReference type="Proteomes" id="UP001317779"/>
    </source>
</evidence>
<reference evidence="2 3" key="1">
    <citation type="submission" date="2022-12" db="EMBL/GenBank/DDBJ databases">
        <title>Microbacterium terricola strain KV-448 chromosome, complete genome.</title>
        <authorList>
            <person name="Oshima T."/>
            <person name="Moriya T."/>
            <person name="Bessho Y."/>
        </authorList>
    </citation>
    <scope>NUCLEOTIDE SEQUENCE [LARGE SCALE GENOMIC DNA]</scope>
    <source>
        <strain evidence="2 3">KV-448</strain>
    </source>
</reference>
<organism evidence="2 3">
    <name type="scientific">Microbacterium terricola</name>
    <dbReference type="NCBI Taxonomy" id="344163"/>
    <lineage>
        <taxon>Bacteria</taxon>
        <taxon>Bacillati</taxon>
        <taxon>Actinomycetota</taxon>
        <taxon>Actinomycetes</taxon>
        <taxon>Micrococcales</taxon>
        <taxon>Microbacteriaceae</taxon>
        <taxon>Microbacterium</taxon>
    </lineage>
</organism>
<name>A0ABM8E2K4_9MICO</name>
<accession>A0ABM8E2K4</accession>
<keyword evidence="3" id="KW-1185">Reference proteome</keyword>
<dbReference type="Proteomes" id="UP001317779">
    <property type="component" value="Chromosome"/>
</dbReference>
<gene>
    <name evidence="2" type="ORF">Microterr_28530</name>
</gene>
<dbReference type="InterPro" id="IPR018721">
    <property type="entry name" value="DUF2252"/>
</dbReference>
<dbReference type="PANTHER" id="PTHR39441">
    <property type="entry name" value="DUF2252 DOMAIN-CONTAINING PROTEIN"/>
    <property type="match status" value="1"/>
</dbReference>
<proteinExistence type="predicted"/>
<sequence length="453" mass="49092">MTPNAFETGWAGPQSRASRVEEGRQARSAVARSSLSQLGTGPRDPLGIIAAQNSTRLPDLIALRTERMSASPFAFYRGSAALMAADLARGPSSGISVASCGDAHLANFGFYASPQRTLVFDVNDFDEAAWAPWEWDVKRLVTSVVIAGEATARDEVAVREAALSAVRTYARVIAAAIERTPLERYYSNLTPADAMRTLDRRSRAALKAAMADAERRTTERAARRITAPAENGRLVFVENPPTMTHVEDELEDRLQELIDRYRDTANVDIKMILTHYAVSDAARRVVGVGSVGTRCFLVVLQDGDGSALLLQAKEAGRSVLVQYGGTEQPPAFHSVVEQSGEGARVVALQRILQSVSDPFLGHLRALRGDMYVRQFHDMKGGIDAETLEDAPFLRYANACASSLARAHSQSVHAANVAGYIGNGRVIGESILEWAYDYAAVSRADYDAFIAAQS</sequence>
<protein>
    <recommendedName>
        <fullName evidence="4">DUF2252 domain-containing protein</fullName>
    </recommendedName>
</protein>
<dbReference type="Pfam" id="PF10009">
    <property type="entry name" value="DUF2252"/>
    <property type="match status" value="1"/>
</dbReference>
<feature type="region of interest" description="Disordered" evidence="1">
    <location>
        <begin position="1"/>
        <end position="39"/>
    </location>
</feature>
<dbReference type="EMBL" id="AP027141">
    <property type="protein sequence ID" value="BDV32193.1"/>
    <property type="molecule type" value="Genomic_DNA"/>
</dbReference>
<dbReference type="PANTHER" id="PTHR39441:SF1">
    <property type="entry name" value="DUF2252 DOMAIN-CONTAINING PROTEIN"/>
    <property type="match status" value="1"/>
</dbReference>
<evidence type="ECO:0000256" key="1">
    <source>
        <dbReference type="SAM" id="MobiDB-lite"/>
    </source>
</evidence>